<dbReference type="Gene3D" id="2.40.30.10">
    <property type="entry name" value="Translation factors"/>
    <property type="match status" value="1"/>
</dbReference>
<protein>
    <submittedName>
        <fullName evidence="2">Sulfide/dihydroorotate dehydrogenase-like FAD/NAD-binding protein</fullName>
    </submittedName>
</protein>
<dbReference type="SUPFAM" id="SSF63380">
    <property type="entry name" value="Riboflavin synthase domain-like"/>
    <property type="match status" value="1"/>
</dbReference>
<gene>
    <name evidence="2" type="ORF">V8247_02110</name>
</gene>
<dbReference type="PROSITE" id="PS51384">
    <property type="entry name" value="FAD_FR"/>
    <property type="match status" value="1"/>
</dbReference>
<evidence type="ECO:0000313" key="3">
    <source>
        <dbReference type="Proteomes" id="UP001375370"/>
    </source>
</evidence>
<evidence type="ECO:0000259" key="1">
    <source>
        <dbReference type="PROSITE" id="PS51384"/>
    </source>
</evidence>
<organism evidence="2 3">
    <name type="scientific">Candidatus Dehalogenimonas loeffleri</name>
    <dbReference type="NCBI Taxonomy" id="3127115"/>
    <lineage>
        <taxon>Bacteria</taxon>
        <taxon>Bacillati</taxon>
        <taxon>Chloroflexota</taxon>
        <taxon>Dehalococcoidia</taxon>
        <taxon>Dehalococcoidales</taxon>
        <taxon>Dehalococcoidaceae</taxon>
        <taxon>Dehalogenimonas</taxon>
    </lineage>
</organism>
<dbReference type="InterPro" id="IPR019480">
    <property type="entry name" value="Dihydroorotate_DH_Fe-S-bd"/>
</dbReference>
<evidence type="ECO:0000313" key="2">
    <source>
        <dbReference type="EMBL" id="WWX25787.1"/>
    </source>
</evidence>
<dbReference type="InterPro" id="IPR017938">
    <property type="entry name" value="Riboflavin_synthase-like_b-brl"/>
</dbReference>
<dbReference type="CDD" id="cd06219">
    <property type="entry name" value="DHOD_e_trans_like1"/>
    <property type="match status" value="1"/>
</dbReference>
<accession>A0ABZ2J874</accession>
<sequence>MYPIIAVDELVPRVRLYRIHAPRVAQKAAAGQFVILRVDEKGERIPLTIADWDAAEGSVSVVFMEVGTTTTKLARLGVGDSIADFVGPLGNPTEVENFGTVCLMAGGFATATIMPIARAMKAAGNYIITIVGARNKDLLFWQDRLAEVSDELIISTDDGSAGRKGVVTEPIKEKLERGDKIDRVIAIGPSIMMKFSALTTQPYGVKTIVSMNPIMIDGTGMCGCCRVSVAGQTRFACVDGPEFDAHAIDWDSFMSRQRTYIDEEKRSLELCRCPEGPG</sequence>
<proteinExistence type="predicted"/>
<dbReference type="PANTHER" id="PTHR43513:SF3">
    <property type="entry name" value="DIHYDROOROTATE DEHYDROGENASE B (NAD(+)), ELECTRON TRANSFER SUBUNIT-RELATED"/>
    <property type="match status" value="1"/>
</dbReference>
<dbReference type="InterPro" id="IPR012165">
    <property type="entry name" value="Cyt_c3_hydrogenase_gsu"/>
</dbReference>
<dbReference type="RefSeq" id="WP_338738305.1">
    <property type="nucleotide sequence ID" value="NZ_CP146612.1"/>
</dbReference>
<dbReference type="Proteomes" id="UP001375370">
    <property type="component" value="Chromosome"/>
</dbReference>
<dbReference type="PIRSF" id="PIRSF006816">
    <property type="entry name" value="Cyc3_hyd_g"/>
    <property type="match status" value="1"/>
</dbReference>
<dbReference type="InterPro" id="IPR050353">
    <property type="entry name" value="PyrK_electron_transfer"/>
</dbReference>
<dbReference type="Pfam" id="PF10418">
    <property type="entry name" value="DHODB_Fe-S_bind"/>
    <property type="match status" value="1"/>
</dbReference>
<name>A0ABZ2J874_9CHLR</name>
<dbReference type="NCBIfam" id="NF004862">
    <property type="entry name" value="PRK06222.1"/>
    <property type="match status" value="1"/>
</dbReference>
<dbReference type="EMBL" id="CP146612">
    <property type="protein sequence ID" value="WWX25787.1"/>
    <property type="molecule type" value="Genomic_DNA"/>
</dbReference>
<dbReference type="Gene3D" id="3.40.50.80">
    <property type="entry name" value="Nucleotide-binding domain of ferredoxin-NADP reductase (FNR) module"/>
    <property type="match status" value="1"/>
</dbReference>
<dbReference type="InterPro" id="IPR039261">
    <property type="entry name" value="FNR_nucleotide-bd"/>
</dbReference>
<keyword evidence="3" id="KW-1185">Reference proteome</keyword>
<dbReference type="InterPro" id="IPR017927">
    <property type="entry name" value="FAD-bd_FR_type"/>
</dbReference>
<dbReference type="SUPFAM" id="SSF52343">
    <property type="entry name" value="Ferredoxin reductase-like, C-terminal NADP-linked domain"/>
    <property type="match status" value="1"/>
</dbReference>
<dbReference type="PANTHER" id="PTHR43513">
    <property type="entry name" value="DIHYDROOROTATE DEHYDROGENASE B (NAD(+)), ELECTRON TRANSFER SUBUNIT"/>
    <property type="match status" value="1"/>
</dbReference>
<feature type="domain" description="FAD-binding FR-type" evidence="1">
    <location>
        <begin position="1"/>
        <end position="95"/>
    </location>
</feature>
<reference evidence="2 3" key="1">
    <citation type="submission" date="2024-03" db="EMBL/GenBank/DDBJ databases">
        <title>A Dehalogenimonas Isolated from Estuarine Sediments Dihaloeliminates Chlorinated Alkanes.</title>
        <authorList>
            <person name="Yang Y."/>
            <person name="Wang H."/>
        </authorList>
    </citation>
    <scope>NUCLEOTIDE SEQUENCE [LARGE SCALE GENOMIC DNA]</scope>
    <source>
        <strain evidence="2 3">W</strain>
    </source>
</reference>